<keyword evidence="1" id="KW-0812">Transmembrane</keyword>
<gene>
    <name evidence="2" type="ORF">SAMN05660462_00755</name>
</gene>
<feature type="transmembrane region" description="Helical" evidence="1">
    <location>
        <begin position="108"/>
        <end position="133"/>
    </location>
</feature>
<feature type="transmembrane region" description="Helical" evidence="1">
    <location>
        <begin position="70"/>
        <end position="88"/>
    </location>
</feature>
<dbReference type="InterPro" id="IPR007272">
    <property type="entry name" value="Sulf_transp_TsuA/YedE"/>
</dbReference>
<proteinExistence type="predicted"/>
<reference evidence="2 3" key="1">
    <citation type="submission" date="2016-10" db="EMBL/GenBank/DDBJ databases">
        <authorList>
            <person name="de Groot N.N."/>
        </authorList>
    </citation>
    <scope>NUCLEOTIDE SEQUENCE [LARGE SCALE GENOMIC DNA]</scope>
    <source>
        <strain evidence="2 3">DSM 21650</strain>
    </source>
</reference>
<dbReference type="STRING" id="415015.SAMN05660462_00755"/>
<organism evidence="2 3">
    <name type="scientific">Proteiniborus ethanoligenes</name>
    <dbReference type="NCBI Taxonomy" id="415015"/>
    <lineage>
        <taxon>Bacteria</taxon>
        <taxon>Bacillati</taxon>
        <taxon>Bacillota</taxon>
        <taxon>Clostridia</taxon>
        <taxon>Eubacteriales</taxon>
        <taxon>Proteiniborus</taxon>
    </lineage>
</organism>
<evidence type="ECO:0000313" key="3">
    <source>
        <dbReference type="Proteomes" id="UP000198625"/>
    </source>
</evidence>
<dbReference type="Pfam" id="PF04143">
    <property type="entry name" value="Sulf_transp"/>
    <property type="match status" value="1"/>
</dbReference>
<feature type="transmembrane region" description="Helical" evidence="1">
    <location>
        <begin position="36"/>
        <end position="58"/>
    </location>
</feature>
<dbReference type="AlphaFoldDB" id="A0A1H3M9B6"/>
<keyword evidence="1" id="KW-1133">Transmembrane helix</keyword>
<accession>A0A1H3M9B6</accession>
<feature type="transmembrane region" description="Helical" evidence="1">
    <location>
        <begin position="12"/>
        <end position="30"/>
    </location>
</feature>
<dbReference type="Proteomes" id="UP000198625">
    <property type="component" value="Unassembled WGS sequence"/>
</dbReference>
<dbReference type="RefSeq" id="WP_091727424.1">
    <property type="nucleotide sequence ID" value="NZ_FNQE01000006.1"/>
</dbReference>
<feature type="transmembrane region" description="Helical" evidence="1">
    <location>
        <begin position="181"/>
        <end position="202"/>
    </location>
</feature>
<keyword evidence="3" id="KW-1185">Reference proteome</keyword>
<feature type="transmembrane region" description="Helical" evidence="1">
    <location>
        <begin position="145"/>
        <end position="165"/>
    </location>
</feature>
<dbReference type="OrthoDB" id="9794165at2"/>
<dbReference type="EMBL" id="FNQE01000006">
    <property type="protein sequence ID" value="SDY73271.1"/>
    <property type="molecule type" value="Genomic_DNA"/>
</dbReference>
<evidence type="ECO:0000313" key="2">
    <source>
        <dbReference type="EMBL" id="SDY73271.1"/>
    </source>
</evidence>
<protein>
    <submittedName>
        <fullName evidence="2">Uncharacterized protein</fullName>
    </submittedName>
</protein>
<name>A0A1H3M9B6_9FIRM</name>
<keyword evidence="1" id="KW-0472">Membrane</keyword>
<sequence length="213" mass="23170">MNSNNLKNQIPIGLLVIALIIAIDIFLQSISDIHSFFWLTGIAFGFILQRSKFCFAAAIRDPYLINGTSLTKAMLIAFAITTIGFTAIKYGAYINNHAIPGQGSIAPISFATIVGGVLFGIGMVLAGGCASGVLMRAGEGFQMQILTLIFFIIGSLWGAHDYGWWDKAFISKAKAIFLPDVLGWSGALLVQLLFIALLYILADKWESKNNHDY</sequence>
<evidence type="ECO:0000256" key="1">
    <source>
        <dbReference type="SAM" id="Phobius"/>
    </source>
</evidence>